<dbReference type="Proteomes" id="UP001374584">
    <property type="component" value="Unassembled WGS sequence"/>
</dbReference>
<comment type="caution">
    <text evidence="1">The sequence shown here is derived from an EMBL/GenBank/DDBJ whole genome shotgun (WGS) entry which is preliminary data.</text>
</comment>
<evidence type="ECO:0000313" key="1">
    <source>
        <dbReference type="EMBL" id="KAK7353100.1"/>
    </source>
</evidence>
<keyword evidence="2" id="KW-1185">Reference proteome</keyword>
<evidence type="ECO:0000313" key="2">
    <source>
        <dbReference type="Proteomes" id="UP001374584"/>
    </source>
</evidence>
<gene>
    <name evidence="1" type="ORF">VNO80_18536</name>
</gene>
<reference evidence="1 2" key="1">
    <citation type="submission" date="2024-01" db="EMBL/GenBank/DDBJ databases">
        <title>The genomes of 5 underutilized Papilionoideae crops provide insights into root nodulation and disease resistanc.</title>
        <authorList>
            <person name="Jiang F."/>
        </authorList>
    </citation>
    <scope>NUCLEOTIDE SEQUENCE [LARGE SCALE GENOMIC DNA]</scope>
    <source>
        <strain evidence="1">JINMINGXINNONG_FW02</strain>
        <tissue evidence="1">Leaves</tissue>
    </source>
</reference>
<sequence length="76" mass="8943">MLYIIYVDGHCLIILLHQDLAWTLWILMWTLMVNRHALCWQLKVPAFSSLQLLSFGKQWRGIIEVTNHFDGTVQCV</sequence>
<dbReference type="AlphaFoldDB" id="A0AAN9MDZ6"/>
<name>A0AAN9MDZ6_PHACN</name>
<proteinExistence type="predicted"/>
<protein>
    <submittedName>
        <fullName evidence="1">Uncharacterized protein</fullName>
    </submittedName>
</protein>
<organism evidence="1 2">
    <name type="scientific">Phaseolus coccineus</name>
    <name type="common">Scarlet runner bean</name>
    <name type="synonym">Phaseolus multiflorus</name>
    <dbReference type="NCBI Taxonomy" id="3886"/>
    <lineage>
        <taxon>Eukaryota</taxon>
        <taxon>Viridiplantae</taxon>
        <taxon>Streptophyta</taxon>
        <taxon>Embryophyta</taxon>
        <taxon>Tracheophyta</taxon>
        <taxon>Spermatophyta</taxon>
        <taxon>Magnoliopsida</taxon>
        <taxon>eudicotyledons</taxon>
        <taxon>Gunneridae</taxon>
        <taxon>Pentapetalae</taxon>
        <taxon>rosids</taxon>
        <taxon>fabids</taxon>
        <taxon>Fabales</taxon>
        <taxon>Fabaceae</taxon>
        <taxon>Papilionoideae</taxon>
        <taxon>50 kb inversion clade</taxon>
        <taxon>NPAAA clade</taxon>
        <taxon>indigoferoid/millettioid clade</taxon>
        <taxon>Phaseoleae</taxon>
        <taxon>Phaseolus</taxon>
    </lineage>
</organism>
<accession>A0AAN9MDZ6</accession>
<dbReference type="EMBL" id="JAYMYR010000007">
    <property type="protein sequence ID" value="KAK7353100.1"/>
    <property type="molecule type" value="Genomic_DNA"/>
</dbReference>